<accession>A0ACC0V585</accession>
<keyword evidence="2" id="KW-1185">Reference proteome</keyword>
<evidence type="ECO:0000313" key="2">
    <source>
        <dbReference type="Proteomes" id="UP001163324"/>
    </source>
</evidence>
<comment type="caution">
    <text evidence="1">The sequence shown here is derived from an EMBL/GenBank/DDBJ whole genome shotgun (WGS) entry which is preliminary data.</text>
</comment>
<dbReference type="Proteomes" id="UP001163324">
    <property type="component" value="Chromosome 3"/>
</dbReference>
<dbReference type="EMBL" id="CM047942">
    <property type="protein sequence ID" value="KAI9901556.1"/>
    <property type="molecule type" value="Genomic_DNA"/>
</dbReference>
<evidence type="ECO:0000313" key="1">
    <source>
        <dbReference type="EMBL" id="KAI9901556.1"/>
    </source>
</evidence>
<reference evidence="1" key="1">
    <citation type="submission" date="2022-10" db="EMBL/GenBank/DDBJ databases">
        <title>Complete Genome of Trichothecium roseum strain YXFP-22015, a Plant Pathogen Isolated from Citrus.</title>
        <authorList>
            <person name="Wang Y."/>
            <person name="Zhu L."/>
        </authorList>
    </citation>
    <scope>NUCLEOTIDE SEQUENCE</scope>
    <source>
        <strain evidence="1">YXFP-22015</strain>
    </source>
</reference>
<gene>
    <name evidence="1" type="ORF">N3K66_003373</name>
</gene>
<sequence length="1394" mass="153076">MYIIFTSGSTGKPKGVVISHENYTSGAIPRGEAVGYKSSSRCFDFPSYAFDVSIDCMLCTLAVGGRVCVPSEEDRMNNLSGAIRDSKANMVHMTPSVARVLGSDIIPSLDVLGLGGEAVSSSDAAAWKTQGAKSEELFTEPSEELGAALAAIDSTMGARVPRYMVPAAFITLKNMPTLVSRKIDRKELRKIGAELPREKLSSMQAAEVDEAEADTETEHQLQKAWSRVLGPGAKIYKRSNFFHLGGDSLRAMKLISAARDEGLVLTVANVFTYPSLCDMALEATAMSDAGPVDIAPFSLLEQGWTGEDACRDVSKICSIDSELVEDVYPCTPLQEALMALSAKVKEAYVAQRVVKLDSMATADKLINAFDVAQADCPILRTRIVQVSGRGLVQVVVKGKLQWFSGNDLESYLVSDRDEDMDLGKPLVRYAVINDENSGQVSFVLTMHHALYDGWAMPVVVDRVNKAYHGEKVTRAAEFKHFIKYLLSQKKDDSATYWREQLAGANGPQFPALPYAGYQTKADSLLEIYVPLEHQPASNATVATLIRAAWALVASQYIKTGDVIFGETLTGRNAPIMGAEEIEGPMITTVPVRVQVDESASVSELLQDIQEQTVSQIPHEHFGLQHIRRLSPDALEACELRTGLVLHPSTEEEPLSDDLPANRLVPAGDAEAAQEALKFNTYALMLVCSIDPKGFLVMASFDSNTVDMSTMESALEQFKQVSISLCEKTLTSVGDISRLTSADVEKIHRLAWNGDLTAITTEYTSVQAAYLVDSAESNRLVPIGGVGELIVESSSALELPELSKPVWSGEIGDGRFYKTGKLAKYTKDGKLNLVGNTNVKTDALVGTTQAPKKRVSATSRKQRKLRNLWSRVLQAQEEDIGLNDNFFLLGGDSIAAMKLTSEARLESISLTVAQVFQNRSLFDMANIMTEEAPDVQTVEEVPPFSLLGLENSTPEKFTQDIVRPQLASQEWKVTNVLPTRPLQQISVVGTVTRPKFSVRYELMYFDGVIDKVKLEKSCHEVVSRNEILRTAFIEHRGEGYAVVLENFLTDFVEYETDDSVESFTKKLLQLDVETRMTLGSAFVKWFLVQGPDGKSCLAMRISHAQYDEICLPLILRQLSALYQDQSVQDTVPFSSYVAHALRRSVPSSIPYWKDLLAGSTMSILAPAEPITSTKHFCVEKTVDISSRPRDVTVATIPTAAWALCLARRLRTRDVLFGEVVSGRNIDFPNTDAVMGPCWQYVPVRVPFRDGWTTADLLGFVQAQHVASAAHEAVSLPELVRHCTDWPASGPPATPLLQSSGNVDDWWFDTVVHQDVAHVEDMGVRGVASSMETVYLHEERLREWKCQAFVRGDRMTVEIVTVESWAAYAAGLLDDLVECVAALVSDQGKAVLPMAE</sequence>
<name>A0ACC0V585_9HYPO</name>
<organism evidence="1 2">
    <name type="scientific">Trichothecium roseum</name>
    <dbReference type="NCBI Taxonomy" id="47278"/>
    <lineage>
        <taxon>Eukaryota</taxon>
        <taxon>Fungi</taxon>
        <taxon>Dikarya</taxon>
        <taxon>Ascomycota</taxon>
        <taxon>Pezizomycotina</taxon>
        <taxon>Sordariomycetes</taxon>
        <taxon>Hypocreomycetidae</taxon>
        <taxon>Hypocreales</taxon>
        <taxon>Hypocreales incertae sedis</taxon>
        <taxon>Trichothecium</taxon>
    </lineage>
</organism>
<protein>
    <submittedName>
        <fullName evidence="1">Uncharacterized protein</fullName>
    </submittedName>
</protein>
<proteinExistence type="predicted"/>